<protein>
    <submittedName>
        <fullName evidence="1">Uncharacterized protein</fullName>
    </submittedName>
</protein>
<sequence>MLLRPVFSRASVERHNLLWVSGECLQRSVEEPLELNNRTIQRFARALRDVQLDFQDREALALKLKEVRAESEAEAERLLTALAISGNNLAGKLYQLRYTKAEELDFAKEREEQTLLNNAEYAEEYEVLFSQYEDRLDDNEVFFKTRRS</sequence>
<dbReference type="AlphaFoldDB" id="A0A7J7L8A5"/>
<gene>
    <name evidence="1" type="ORF">GIB67_005281</name>
</gene>
<organism evidence="1 2">
    <name type="scientific">Kingdonia uniflora</name>
    <dbReference type="NCBI Taxonomy" id="39325"/>
    <lineage>
        <taxon>Eukaryota</taxon>
        <taxon>Viridiplantae</taxon>
        <taxon>Streptophyta</taxon>
        <taxon>Embryophyta</taxon>
        <taxon>Tracheophyta</taxon>
        <taxon>Spermatophyta</taxon>
        <taxon>Magnoliopsida</taxon>
        <taxon>Ranunculales</taxon>
        <taxon>Circaeasteraceae</taxon>
        <taxon>Kingdonia</taxon>
    </lineage>
</organism>
<dbReference type="Proteomes" id="UP000541444">
    <property type="component" value="Unassembled WGS sequence"/>
</dbReference>
<name>A0A7J7L8A5_9MAGN</name>
<dbReference type="EMBL" id="JACGCM010002547">
    <property type="protein sequence ID" value="KAF6138823.1"/>
    <property type="molecule type" value="Genomic_DNA"/>
</dbReference>
<keyword evidence="2" id="KW-1185">Reference proteome</keyword>
<comment type="caution">
    <text evidence="1">The sequence shown here is derived from an EMBL/GenBank/DDBJ whole genome shotgun (WGS) entry which is preliminary data.</text>
</comment>
<evidence type="ECO:0000313" key="2">
    <source>
        <dbReference type="Proteomes" id="UP000541444"/>
    </source>
</evidence>
<proteinExistence type="predicted"/>
<evidence type="ECO:0000313" key="1">
    <source>
        <dbReference type="EMBL" id="KAF6138823.1"/>
    </source>
</evidence>
<reference evidence="1 2" key="1">
    <citation type="journal article" date="2020" name="IScience">
        <title>Genome Sequencing of the Endangered Kingdonia uniflora (Circaeasteraceae, Ranunculales) Reveals Potential Mechanisms of Evolutionary Specialization.</title>
        <authorList>
            <person name="Sun Y."/>
            <person name="Deng T."/>
            <person name="Zhang A."/>
            <person name="Moore M.J."/>
            <person name="Landis J.B."/>
            <person name="Lin N."/>
            <person name="Zhang H."/>
            <person name="Zhang X."/>
            <person name="Huang J."/>
            <person name="Zhang X."/>
            <person name="Sun H."/>
            <person name="Wang H."/>
        </authorList>
    </citation>
    <scope>NUCLEOTIDE SEQUENCE [LARGE SCALE GENOMIC DNA]</scope>
    <source>
        <strain evidence="1">TB1705</strain>
        <tissue evidence="1">Leaf</tissue>
    </source>
</reference>
<accession>A0A7J7L8A5</accession>